<dbReference type="AlphaFoldDB" id="A0A6L7EUS3"/>
<evidence type="ECO:0000256" key="6">
    <source>
        <dbReference type="SAM" id="MobiDB-lite"/>
    </source>
</evidence>
<comment type="caution">
    <text evidence="8">The sequence shown here is derived from an EMBL/GenBank/DDBJ whole genome shotgun (WGS) entry which is preliminary data.</text>
</comment>
<evidence type="ECO:0000256" key="3">
    <source>
        <dbReference type="ARBA" id="ARBA00022692"/>
    </source>
</evidence>
<protein>
    <recommendedName>
        <fullName evidence="10">Flagellar biosynthetic protein FliO</fullName>
    </recommendedName>
</protein>
<dbReference type="Proteomes" id="UP000473325">
    <property type="component" value="Unassembled WGS sequence"/>
</dbReference>
<keyword evidence="4 7" id="KW-1133">Transmembrane helix</keyword>
<keyword evidence="9" id="KW-1185">Reference proteome</keyword>
<reference evidence="8 9" key="1">
    <citation type="submission" date="2019-12" db="EMBL/GenBank/DDBJ databases">
        <authorList>
            <person name="Kun Z."/>
        </authorList>
    </citation>
    <scope>NUCLEOTIDE SEQUENCE [LARGE SCALE GENOMIC DNA]</scope>
    <source>
        <strain evidence="8 9">YIM 123512</strain>
    </source>
</reference>
<keyword evidence="2" id="KW-1003">Cell membrane</keyword>
<evidence type="ECO:0000313" key="8">
    <source>
        <dbReference type="EMBL" id="MXG87965.1"/>
    </source>
</evidence>
<comment type="subcellular location">
    <subcellularLocation>
        <location evidence="1">Cell membrane</location>
    </subcellularLocation>
</comment>
<evidence type="ECO:0000256" key="5">
    <source>
        <dbReference type="ARBA" id="ARBA00023136"/>
    </source>
</evidence>
<keyword evidence="5 7" id="KW-0472">Membrane</keyword>
<name>A0A6L7EUS3_9ACTN</name>
<feature type="region of interest" description="Disordered" evidence="6">
    <location>
        <begin position="79"/>
        <end position="184"/>
    </location>
</feature>
<gene>
    <name evidence="8" type="ORF">GRQ65_00185</name>
</gene>
<dbReference type="RefSeq" id="WP_160873975.1">
    <property type="nucleotide sequence ID" value="NZ_WUEK01000001.1"/>
</dbReference>
<dbReference type="GO" id="GO:0044781">
    <property type="term" value="P:bacterial-type flagellum organization"/>
    <property type="evidence" value="ECO:0007669"/>
    <property type="project" value="InterPro"/>
</dbReference>
<evidence type="ECO:0000256" key="2">
    <source>
        <dbReference type="ARBA" id="ARBA00022475"/>
    </source>
</evidence>
<dbReference type="GO" id="GO:0016020">
    <property type="term" value="C:membrane"/>
    <property type="evidence" value="ECO:0007669"/>
    <property type="project" value="InterPro"/>
</dbReference>
<feature type="compositionally biased region" description="Basic residues" evidence="6">
    <location>
        <begin position="143"/>
        <end position="162"/>
    </location>
</feature>
<dbReference type="Pfam" id="PF04347">
    <property type="entry name" value="FliO"/>
    <property type="match status" value="1"/>
</dbReference>
<evidence type="ECO:0000256" key="7">
    <source>
        <dbReference type="SAM" id="Phobius"/>
    </source>
</evidence>
<organism evidence="8 9">
    <name type="scientific">Nocardioides flavescens</name>
    <dbReference type="NCBI Taxonomy" id="2691959"/>
    <lineage>
        <taxon>Bacteria</taxon>
        <taxon>Bacillati</taxon>
        <taxon>Actinomycetota</taxon>
        <taxon>Actinomycetes</taxon>
        <taxon>Propionibacteriales</taxon>
        <taxon>Nocardioidaceae</taxon>
        <taxon>Nocardioides</taxon>
    </lineage>
</organism>
<accession>A0A6L7EUS3</accession>
<feature type="compositionally biased region" description="Low complexity" evidence="6">
    <location>
        <begin position="163"/>
        <end position="184"/>
    </location>
</feature>
<evidence type="ECO:0000256" key="4">
    <source>
        <dbReference type="ARBA" id="ARBA00022989"/>
    </source>
</evidence>
<keyword evidence="3 7" id="KW-0812">Transmembrane</keyword>
<evidence type="ECO:0008006" key="10">
    <source>
        <dbReference type="Google" id="ProtNLM"/>
    </source>
</evidence>
<dbReference type="InterPro" id="IPR022781">
    <property type="entry name" value="Flagellar_biosynth_FliO"/>
</dbReference>
<dbReference type="EMBL" id="WUEK01000001">
    <property type="protein sequence ID" value="MXG87965.1"/>
    <property type="molecule type" value="Genomic_DNA"/>
</dbReference>
<proteinExistence type="predicted"/>
<evidence type="ECO:0000256" key="1">
    <source>
        <dbReference type="ARBA" id="ARBA00004236"/>
    </source>
</evidence>
<evidence type="ECO:0000313" key="9">
    <source>
        <dbReference type="Proteomes" id="UP000473325"/>
    </source>
</evidence>
<sequence length="203" mass="20795">MVELVVRLVFSLAVVVGLLLLCARVASRRFTGKHSSLVKVLHRQPISRNAAVSVVDVGGRVLVLGTTDQGVRLLTELDAATLPGEGRDDDGDGPDSGPGLSLVPTLAPASGEGPAETSQARLEESLLDAWTSTGTPAGPAPRAGRHSHRAARTPARGRRAGARRASGPTTPAAAAGAPGALTGSLLSPQTWLQAWAVVSRRAS</sequence>
<feature type="transmembrane region" description="Helical" evidence="7">
    <location>
        <begin position="6"/>
        <end position="26"/>
    </location>
</feature>